<feature type="disulfide bond" evidence="2">
    <location>
        <begin position="46"/>
        <end position="55"/>
    </location>
</feature>
<keyword evidence="2" id="KW-0245">EGF-like domain</keyword>
<dbReference type="InterPro" id="IPR001791">
    <property type="entry name" value="Laminin_G"/>
</dbReference>
<protein>
    <recommendedName>
        <fullName evidence="7">EYS protein</fullName>
    </recommendedName>
</protein>
<gene>
    <name evidence="5" type="ORF">ILYODFUR_008899</name>
</gene>
<evidence type="ECO:0000256" key="1">
    <source>
        <dbReference type="ARBA" id="ARBA00023157"/>
    </source>
</evidence>
<comment type="caution">
    <text evidence="5">The sequence shown here is derived from an EMBL/GenBank/DDBJ whole genome shotgun (WGS) entry which is preliminary data.</text>
</comment>
<evidence type="ECO:0008006" key="7">
    <source>
        <dbReference type="Google" id="ProtNLM"/>
    </source>
</evidence>
<dbReference type="Proteomes" id="UP001482620">
    <property type="component" value="Unassembled WGS sequence"/>
</dbReference>
<feature type="domain" description="EGF-like" evidence="4">
    <location>
        <begin position="19"/>
        <end position="56"/>
    </location>
</feature>
<proteinExistence type="predicted"/>
<dbReference type="Gene3D" id="2.60.120.200">
    <property type="match status" value="1"/>
</dbReference>
<evidence type="ECO:0000259" key="3">
    <source>
        <dbReference type="PROSITE" id="PS50025"/>
    </source>
</evidence>
<feature type="non-terminal residue" evidence="5">
    <location>
        <position position="1"/>
    </location>
</feature>
<dbReference type="Pfam" id="PF00008">
    <property type="entry name" value="EGF"/>
    <property type="match status" value="1"/>
</dbReference>
<dbReference type="SMART" id="SM00181">
    <property type="entry name" value="EGF"/>
    <property type="match status" value="1"/>
</dbReference>
<dbReference type="InterPro" id="IPR050372">
    <property type="entry name" value="Neurexin-related_CASP"/>
</dbReference>
<dbReference type="InterPro" id="IPR013320">
    <property type="entry name" value="ConA-like_dom_sf"/>
</dbReference>
<dbReference type="PROSITE" id="PS00022">
    <property type="entry name" value="EGF_1"/>
    <property type="match status" value="1"/>
</dbReference>
<organism evidence="5 6">
    <name type="scientific">Ilyodon furcidens</name>
    <name type="common">goldbreast splitfin</name>
    <dbReference type="NCBI Taxonomy" id="33524"/>
    <lineage>
        <taxon>Eukaryota</taxon>
        <taxon>Metazoa</taxon>
        <taxon>Chordata</taxon>
        <taxon>Craniata</taxon>
        <taxon>Vertebrata</taxon>
        <taxon>Euteleostomi</taxon>
        <taxon>Actinopterygii</taxon>
        <taxon>Neopterygii</taxon>
        <taxon>Teleostei</taxon>
        <taxon>Neoteleostei</taxon>
        <taxon>Acanthomorphata</taxon>
        <taxon>Ovalentaria</taxon>
        <taxon>Atherinomorphae</taxon>
        <taxon>Cyprinodontiformes</taxon>
        <taxon>Goodeidae</taxon>
        <taxon>Ilyodon</taxon>
    </lineage>
</organism>
<dbReference type="SMART" id="SM00282">
    <property type="entry name" value="LamG"/>
    <property type="match status" value="1"/>
</dbReference>
<name>A0ABV0U3U2_9TELE</name>
<reference evidence="5 6" key="1">
    <citation type="submission" date="2021-06" db="EMBL/GenBank/DDBJ databases">
        <authorList>
            <person name="Palmer J.M."/>
        </authorList>
    </citation>
    <scope>NUCLEOTIDE SEQUENCE [LARGE SCALE GENOMIC DNA]</scope>
    <source>
        <strain evidence="6">if_2019</strain>
        <tissue evidence="5">Muscle</tissue>
    </source>
</reference>
<evidence type="ECO:0000256" key="2">
    <source>
        <dbReference type="PROSITE-ProRule" id="PRU00076"/>
    </source>
</evidence>
<keyword evidence="1 2" id="KW-1015">Disulfide bond</keyword>
<evidence type="ECO:0000259" key="4">
    <source>
        <dbReference type="PROSITE" id="PS50026"/>
    </source>
</evidence>
<dbReference type="PROSITE" id="PS50025">
    <property type="entry name" value="LAM_G_DOMAIN"/>
    <property type="match status" value="1"/>
</dbReference>
<dbReference type="Pfam" id="PF02210">
    <property type="entry name" value="Laminin_G_2"/>
    <property type="match status" value="1"/>
</dbReference>
<evidence type="ECO:0000313" key="6">
    <source>
        <dbReference type="Proteomes" id="UP001482620"/>
    </source>
</evidence>
<sequence length="291" mass="32057">DAEDWFCECPPFYTGRLCQLSACQRGPCSHGATCIPKLQLEAVCLCPYGRQGLLCDQTINITHARFSGTDEFGYTSFVAYTSIPSLSFFYEFKLRFTLENISSAVRDNLILFAGQKGQGNDGDDFLVLGLRSKRVVHRFNLGSGIATIVSDRLNYNISIHTVTFGRSKRTGWLKVDGQRNRTGYSPGPLVGLNVFNQLFVGGYNEFTPELLPLGSRFRQGFQGKTSMALLQPKTAICSGSNGAWTFSQDLCLCASRGKVCNEKGITGQNRALRLIVSALCNCFTPHTVCCM</sequence>
<dbReference type="Gene3D" id="2.10.25.10">
    <property type="entry name" value="Laminin"/>
    <property type="match status" value="1"/>
</dbReference>
<accession>A0ABV0U3U2</accession>
<dbReference type="EMBL" id="JAHRIQ010058537">
    <property type="protein sequence ID" value="MEQ2239854.1"/>
    <property type="molecule type" value="Genomic_DNA"/>
</dbReference>
<dbReference type="SUPFAM" id="SSF49899">
    <property type="entry name" value="Concanavalin A-like lectins/glucanases"/>
    <property type="match status" value="1"/>
</dbReference>
<dbReference type="InterPro" id="IPR000742">
    <property type="entry name" value="EGF"/>
</dbReference>
<dbReference type="CDD" id="cd00110">
    <property type="entry name" value="LamG"/>
    <property type="match status" value="1"/>
</dbReference>
<keyword evidence="6" id="KW-1185">Reference proteome</keyword>
<comment type="caution">
    <text evidence="2">Lacks conserved residue(s) required for the propagation of feature annotation.</text>
</comment>
<dbReference type="PANTHER" id="PTHR15036:SF85">
    <property type="entry name" value="SP2353, ISOFORM A"/>
    <property type="match status" value="1"/>
</dbReference>
<evidence type="ECO:0000313" key="5">
    <source>
        <dbReference type="EMBL" id="MEQ2239854.1"/>
    </source>
</evidence>
<dbReference type="PROSITE" id="PS50026">
    <property type="entry name" value="EGF_3"/>
    <property type="match status" value="1"/>
</dbReference>
<feature type="domain" description="Laminin G" evidence="3">
    <location>
        <begin position="67"/>
        <end position="260"/>
    </location>
</feature>
<dbReference type="PANTHER" id="PTHR15036">
    <property type="entry name" value="PIKACHURIN-LIKE PROTEIN"/>
    <property type="match status" value="1"/>
</dbReference>